<comment type="similarity">
    <text evidence="3 11">Belongs to the glycosyl hydrolase 13 family.</text>
</comment>
<dbReference type="EMBL" id="QLMH01000006">
    <property type="protein sequence ID" value="RAK19542.1"/>
    <property type="molecule type" value="Genomic_DNA"/>
</dbReference>
<dbReference type="InterPro" id="IPR054174">
    <property type="entry name" value="Alpha-amylase-like_C"/>
</dbReference>
<feature type="chain" id="PRO_5016317244" description="Alpha-amylase" evidence="14">
    <location>
        <begin position="24"/>
        <end position="508"/>
    </location>
</feature>
<keyword evidence="5" id="KW-0479">Metal-binding</keyword>
<dbReference type="Gene3D" id="3.20.20.80">
    <property type="entry name" value="Glycosidases"/>
    <property type="match status" value="1"/>
</dbReference>
<dbReference type="InterPro" id="IPR013780">
    <property type="entry name" value="Glyco_hydro_b"/>
</dbReference>
<dbReference type="SMART" id="SM00642">
    <property type="entry name" value="Aamy"/>
    <property type="match status" value="1"/>
</dbReference>
<evidence type="ECO:0000256" key="8">
    <source>
        <dbReference type="ARBA" id="ARBA00022837"/>
    </source>
</evidence>
<keyword evidence="10 12" id="KW-0326">Glycosidase</keyword>
<keyword evidence="13" id="KW-0472">Membrane</keyword>
<dbReference type="EC" id="3.2.1.1" evidence="4 12"/>
<sequence>MGKQWLNLLLLPFLLFYTLPAQAAEKEERNWQDESIYFIMIDRFNNGDSSNDYEVNVKDPKAYHGGDFKGIIQQLDYIKEMGFTAIWLTPIFKNEPGGYHGYWVEDFYEVEEHFGTLEDFKKLVKEAHKRDMKVILDIVLNHTGYHHPWLNDPDKKDWFHEKKEISNWKDKEEVENGWLFGLPDLAQENPEVKQYLIDMAKWWIEETDIDGYRLDTVKHVPKVFWEEFAKEVKSVKKDFFLIGEVWHDDPRYIADYGKYGIDAFVDYPFYYEASKIFSNIDQSIQPLYDVWLRNKTFYQNPYLLGTFLDNHDTVRFTRLALQNKQYPVTRVKMGLTYLFTAPGIPIMYYGTEIALDGGEDPDNRRLMNFRTDKEIIDYIKKLGELRNTLPSLTRGDFELLYEKNGMAVFKRTYKNETAVIAINNTSESQKVHFDNEQLEPNKELRGLLAGDLVRSTKDGYDIILDRETAEIYVLTEKSGLNIPFIASLIVIYSAFGFFLYYAKKKSKK</sequence>
<evidence type="ECO:0000256" key="6">
    <source>
        <dbReference type="ARBA" id="ARBA00022729"/>
    </source>
</evidence>
<comment type="catalytic activity">
    <reaction evidence="1 12">
        <text>Endohydrolysis of (1-&gt;4)-alpha-D-glucosidic linkages in polysaccharides containing three or more (1-&gt;4)-alpha-linked D-glucose units.</text>
        <dbReference type="EC" id="3.2.1.1"/>
    </reaction>
</comment>
<evidence type="ECO:0000313" key="16">
    <source>
        <dbReference type="EMBL" id="RAK19542.1"/>
    </source>
</evidence>
<proteinExistence type="inferred from homology"/>
<dbReference type="Pfam" id="PF00128">
    <property type="entry name" value="Alpha-amylase"/>
    <property type="match status" value="1"/>
</dbReference>
<name>A0A327YGY0_9BACL</name>
<evidence type="ECO:0000256" key="2">
    <source>
        <dbReference type="ARBA" id="ARBA00001913"/>
    </source>
</evidence>
<keyword evidence="9 12" id="KW-0119">Carbohydrate metabolism</keyword>
<dbReference type="SUPFAM" id="SSF51011">
    <property type="entry name" value="Glycosyl hydrolase domain"/>
    <property type="match status" value="1"/>
</dbReference>
<dbReference type="RefSeq" id="WP_111645198.1">
    <property type="nucleotide sequence ID" value="NZ_QLMH01000006.1"/>
</dbReference>
<evidence type="ECO:0000256" key="9">
    <source>
        <dbReference type="ARBA" id="ARBA00023277"/>
    </source>
</evidence>
<dbReference type="PANTHER" id="PTHR10357:SF215">
    <property type="entry name" value="ALPHA-AMYLASE 1"/>
    <property type="match status" value="1"/>
</dbReference>
<evidence type="ECO:0000259" key="15">
    <source>
        <dbReference type="SMART" id="SM00642"/>
    </source>
</evidence>
<evidence type="ECO:0000256" key="5">
    <source>
        <dbReference type="ARBA" id="ARBA00022723"/>
    </source>
</evidence>
<dbReference type="InterPro" id="IPR017853">
    <property type="entry name" value="GH"/>
</dbReference>
<evidence type="ECO:0000256" key="14">
    <source>
        <dbReference type="SAM" id="SignalP"/>
    </source>
</evidence>
<comment type="cofactor">
    <cofactor evidence="2">
        <name>Ca(2+)</name>
        <dbReference type="ChEBI" id="CHEBI:29108"/>
    </cofactor>
</comment>
<organism evidence="16 17">
    <name type="scientific">Paranoxybacillus vitaminiphilus</name>
    <dbReference type="NCBI Taxonomy" id="581036"/>
    <lineage>
        <taxon>Bacteria</taxon>
        <taxon>Bacillati</taxon>
        <taxon>Bacillota</taxon>
        <taxon>Bacilli</taxon>
        <taxon>Bacillales</taxon>
        <taxon>Anoxybacillaceae</taxon>
        <taxon>Paranoxybacillus</taxon>
    </lineage>
</organism>
<dbReference type="InterPro" id="IPR006047">
    <property type="entry name" value="GH13_cat_dom"/>
</dbReference>
<keyword evidence="13" id="KW-0812">Transmembrane</keyword>
<dbReference type="GO" id="GO:0005975">
    <property type="term" value="P:carbohydrate metabolic process"/>
    <property type="evidence" value="ECO:0007669"/>
    <property type="project" value="InterPro"/>
</dbReference>
<dbReference type="CDD" id="cd11339">
    <property type="entry name" value="AmyAc_bac_CMD_like_2"/>
    <property type="match status" value="1"/>
</dbReference>
<dbReference type="Proteomes" id="UP000248555">
    <property type="component" value="Unassembled WGS sequence"/>
</dbReference>
<dbReference type="PRINTS" id="PR00110">
    <property type="entry name" value="ALPHAAMYLASE"/>
</dbReference>
<evidence type="ECO:0000256" key="10">
    <source>
        <dbReference type="ARBA" id="ARBA00023295"/>
    </source>
</evidence>
<keyword evidence="13" id="KW-1133">Transmembrane helix</keyword>
<keyword evidence="7 12" id="KW-0378">Hydrolase</keyword>
<dbReference type="AlphaFoldDB" id="A0A327YGY0"/>
<comment type="caution">
    <text evidence="16">The sequence shown here is derived from an EMBL/GenBank/DDBJ whole genome shotgun (WGS) entry which is preliminary data.</text>
</comment>
<accession>A0A327YGY0</accession>
<dbReference type="SUPFAM" id="SSF51445">
    <property type="entry name" value="(Trans)glycosidases"/>
    <property type="match status" value="1"/>
</dbReference>
<evidence type="ECO:0000256" key="3">
    <source>
        <dbReference type="ARBA" id="ARBA00008061"/>
    </source>
</evidence>
<evidence type="ECO:0000313" key="17">
    <source>
        <dbReference type="Proteomes" id="UP000248555"/>
    </source>
</evidence>
<evidence type="ECO:0000256" key="13">
    <source>
        <dbReference type="SAM" id="Phobius"/>
    </source>
</evidence>
<dbReference type="GO" id="GO:0005509">
    <property type="term" value="F:calcium ion binding"/>
    <property type="evidence" value="ECO:0007669"/>
    <property type="project" value="InterPro"/>
</dbReference>
<keyword evidence="8" id="KW-0106">Calcium</keyword>
<dbReference type="PANTHER" id="PTHR10357">
    <property type="entry name" value="ALPHA-AMYLASE FAMILY MEMBER"/>
    <property type="match status" value="1"/>
</dbReference>
<evidence type="ECO:0000256" key="4">
    <source>
        <dbReference type="ARBA" id="ARBA00012595"/>
    </source>
</evidence>
<gene>
    <name evidence="16" type="ORF">B0I26_106166</name>
</gene>
<evidence type="ECO:0000256" key="1">
    <source>
        <dbReference type="ARBA" id="ARBA00000548"/>
    </source>
</evidence>
<dbReference type="OrthoDB" id="9805159at2"/>
<dbReference type="Gene3D" id="2.60.40.1180">
    <property type="entry name" value="Golgi alpha-mannosidase II"/>
    <property type="match status" value="1"/>
</dbReference>
<dbReference type="InterPro" id="IPR013777">
    <property type="entry name" value="A-amylase-like"/>
</dbReference>
<reference evidence="16 17" key="1">
    <citation type="submission" date="2018-06" db="EMBL/GenBank/DDBJ databases">
        <title>Genomic Encyclopedia of Type Strains, Phase III (KMG-III): the genomes of soil and plant-associated and newly described type strains.</title>
        <authorList>
            <person name="Whitman W."/>
        </authorList>
    </citation>
    <scope>NUCLEOTIDE SEQUENCE [LARGE SCALE GENOMIC DNA]</scope>
    <source>
        <strain evidence="16 17">CGMCC 1.8979</strain>
    </source>
</reference>
<keyword evidence="17" id="KW-1185">Reference proteome</keyword>
<dbReference type="InterPro" id="IPR006046">
    <property type="entry name" value="Alpha_amylase"/>
</dbReference>
<feature type="transmembrane region" description="Helical" evidence="13">
    <location>
        <begin position="482"/>
        <end position="502"/>
    </location>
</feature>
<feature type="signal peptide" evidence="14">
    <location>
        <begin position="1"/>
        <end position="23"/>
    </location>
</feature>
<feature type="domain" description="Glycosyl hydrolase family 13 catalytic" evidence="15">
    <location>
        <begin position="38"/>
        <end position="386"/>
    </location>
</feature>
<keyword evidence="6 14" id="KW-0732">Signal</keyword>
<protein>
    <recommendedName>
        <fullName evidence="4 12">Alpha-amylase</fullName>
        <ecNumber evidence="4 12">3.2.1.1</ecNumber>
    </recommendedName>
</protein>
<dbReference type="Pfam" id="PF22026">
    <property type="entry name" value="Alpha-amylase_C_2"/>
    <property type="match status" value="1"/>
</dbReference>
<evidence type="ECO:0000256" key="12">
    <source>
        <dbReference type="RuleBase" id="RU361134"/>
    </source>
</evidence>
<dbReference type="PIRSF" id="PIRSF001024">
    <property type="entry name" value="Alph-amyl_fung"/>
    <property type="match status" value="1"/>
</dbReference>
<dbReference type="GO" id="GO:0004556">
    <property type="term" value="F:alpha-amylase activity"/>
    <property type="evidence" value="ECO:0007669"/>
    <property type="project" value="UniProtKB-UniRule"/>
</dbReference>
<evidence type="ECO:0000256" key="11">
    <source>
        <dbReference type="RuleBase" id="RU003615"/>
    </source>
</evidence>
<evidence type="ECO:0000256" key="7">
    <source>
        <dbReference type="ARBA" id="ARBA00022801"/>
    </source>
</evidence>